<reference evidence="11" key="1">
    <citation type="journal article" date="2022" name="bioRxiv">
        <title>Sequencing and chromosome-scale assembly of the giantPleurodeles waltlgenome.</title>
        <authorList>
            <person name="Brown T."/>
            <person name="Elewa A."/>
            <person name="Iarovenko S."/>
            <person name="Subramanian E."/>
            <person name="Araus A.J."/>
            <person name="Petzold A."/>
            <person name="Susuki M."/>
            <person name="Suzuki K.-i.T."/>
            <person name="Hayashi T."/>
            <person name="Toyoda A."/>
            <person name="Oliveira C."/>
            <person name="Osipova E."/>
            <person name="Leigh N.D."/>
            <person name="Simon A."/>
            <person name="Yun M.H."/>
        </authorList>
    </citation>
    <scope>NUCLEOTIDE SEQUENCE</scope>
    <source>
        <strain evidence="11">20211129_DDA</strain>
        <tissue evidence="11">Liver</tissue>
    </source>
</reference>
<keyword evidence="12" id="KW-1185">Reference proteome</keyword>
<gene>
    <name evidence="11" type="ORF">NDU88_007042</name>
</gene>
<feature type="compositionally biased region" description="Low complexity" evidence="9">
    <location>
        <begin position="100"/>
        <end position="112"/>
    </location>
</feature>
<dbReference type="Pfam" id="PF12474">
    <property type="entry name" value="PKK"/>
    <property type="match status" value="1"/>
</dbReference>
<dbReference type="InterPro" id="IPR022165">
    <property type="entry name" value="PKK"/>
</dbReference>
<dbReference type="PROSITE" id="PS50151">
    <property type="entry name" value="UVR"/>
    <property type="match status" value="1"/>
</dbReference>
<evidence type="ECO:0000256" key="8">
    <source>
        <dbReference type="ARBA" id="ARBA00048679"/>
    </source>
</evidence>
<evidence type="ECO:0000313" key="11">
    <source>
        <dbReference type="EMBL" id="KAJ1140695.1"/>
    </source>
</evidence>
<organism evidence="11 12">
    <name type="scientific">Pleurodeles waltl</name>
    <name type="common">Iberian ribbed newt</name>
    <dbReference type="NCBI Taxonomy" id="8319"/>
    <lineage>
        <taxon>Eukaryota</taxon>
        <taxon>Metazoa</taxon>
        <taxon>Chordata</taxon>
        <taxon>Craniata</taxon>
        <taxon>Vertebrata</taxon>
        <taxon>Euteleostomi</taxon>
        <taxon>Amphibia</taxon>
        <taxon>Batrachia</taxon>
        <taxon>Caudata</taxon>
        <taxon>Salamandroidea</taxon>
        <taxon>Salamandridae</taxon>
        <taxon>Pleurodelinae</taxon>
        <taxon>Pleurodeles</taxon>
    </lineage>
</organism>
<feature type="domain" description="UVR" evidence="10">
    <location>
        <begin position="169"/>
        <end position="204"/>
    </location>
</feature>
<evidence type="ECO:0000256" key="9">
    <source>
        <dbReference type="SAM" id="MobiDB-lite"/>
    </source>
</evidence>
<accession>A0AAV7QNI5</accession>
<dbReference type="Proteomes" id="UP001066276">
    <property type="component" value="Chromosome 6"/>
</dbReference>
<name>A0AAV7QNI5_PLEWA</name>
<dbReference type="GO" id="GO:0004674">
    <property type="term" value="F:protein serine/threonine kinase activity"/>
    <property type="evidence" value="ECO:0007669"/>
    <property type="project" value="UniProtKB-KW"/>
</dbReference>
<evidence type="ECO:0000256" key="6">
    <source>
        <dbReference type="ARBA" id="ARBA00022777"/>
    </source>
</evidence>
<protein>
    <recommendedName>
        <fullName evidence="2">non-specific serine/threonine protein kinase</fullName>
        <ecNumber evidence="2">2.7.11.1</ecNumber>
    </recommendedName>
</protein>
<comment type="catalytic activity">
    <reaction evidence="8">
        <text>L-seryl-[protein] + ATP = O-phospho-L-seryl-[protein] + ADP + H(+)</text>
        <dbReference type="Rhea" id="RHEA:17989"/>
        <dbReference type="Rhea" id="RHEA-COMP:9863"/>
        <dbReference type="Rhea" id="RHEA-COMP:11604"/>
        <dbReference type="ChEBI" id="CHEBI:15378"/>
        <dbReference type="ChEBI" id="CHEBI:29999"/>
        <dbReference type="ChEBI" id="CHEBI:30616"/>
        <dbReference type="ChEBI" id="CHEBI:83421"/>
        <dbReference type="ChEBI" id="CHEBI:456216"/>
        <dbReference type="EC" id="2.7.11.1"/>
    </reaction>
</comment>
<evidence type="ECO:0000313" key="12">
    <source>
        <dbReference type="Proteomes" id="UP001066276"/>
    </source>
</evidence>
<evidence type="ECO:0000256" key="1">
    <source>
        <dbReference type="ARBA" id="ARBA00008874"/>
    </source>
</evidence>
<feature type="compositionally biased region" description="Basic and acidic residues" evidence="9">
    <location>
        <begin position="166"/>
        <end position="191"/>
    </location>
</feature>
<keyword evidence="6" id="KW-0418">Kinase</keyword>
<comment type="catalytic activity">
    <reaction evidence="7">
        <text>L-threonyl-[protein] + ATP = O-phospho-L-threonyl-[protein] + ADP + H(+)</text>
        <dbReference type="Rhea" id="RHEA:46608"/>
        <dbReference type="Rhea" id="RHEA-COMP:11060"/>
        <dbReference type="Rhea" id="RHEA-COMP:11605"/>
        <dbReference type="ChEBI" id="CHEBI:15378"/>
        <dbReference type="ChEBI" id="CHEBI:30013"/>
        <dbReference type="ChEBI" id="CHEBI:30616"/>
        <dbReference type="ChEBI" id="CHEBI:61977"/>
        <dbReference type="ChEBI" id="CHEBI:456216"/>
        <dbReference type="EC" id="2.7.11.1"/>
    </reaction>
</comment>
<keyword evidence="5" id="KW-0808">Transferase</keyword>
<evidence type="ECO:0000256" key="3">
    <source>
        <dbReference type="ARBA" id="ARBA00022527"/>
    </source>
</evidence>
<dbReference type="EC" id="2.7.11.1" evidence="2"/>
<dbReference type="InterPro" id="IPR001943">
    <property type="entry name" value="UVR_dom"/>
</dbReference>
<sequence length="270" mass="29987">MSPPRSVDPRHASAVTQGTRESLSATAPPPLQLRPAGSRIQRSRLPPSAAVPKFAHGRSLIHTALSSSRRSGAAPTRRGSRARVVASTLSRVPFLPRRTSVPVRPGGSPVRPQLSRGSPSRPPFCFRGRGGRGSTTGAAFARSSSPEPLRGHKDCQNDVSSSGKKRQSDQEIENLEKQQKQTIERVEQEHTTRLRDEAKRIKSEQEKELSKFQNMLKNRKKEVLSEAEKAPKELKKELVKRRKEELAQTQHAQVMTVAEVFCYYEAALFT</sequence>
<proteinExistence type="inferred from homology"/>
<dbReference type="AlphaFoldDB" id="A0AAV7QNI5"/>
<feature type="region of interest" description="Disordered" evidence="9">
    <location>
        <begin position="1"/>
        <end position="191"/>
    </location>
</feature>
<evidence type="ECO:0000256" key="7">
    <source>
        <dbReference type="ARBA" id="ARBA00047899"/>
    </source>
</evidence>
<dbReference type="PANTHER" id="PTHR46538:SF1">
    <property type="entry name" value="NON-SPECIFIC SERINE_THREONINE PROTEIN KINASE"/>
    <property type="match status" value="1"/>
</dbReference>
<keyword evidence="4" id="KW-0597">Phosphoprotein</keyword>
<dbReference type="InterPro" id="IPR051585">
    <property type="entry name" value="STE20_Ser/Thr_Kinases"/>
</dbReference>
<evidence type="ECO:0000256" key="5">
    <source>
        <dbReference type="ARBA" id="ARBA00022679"/>
    </source>
</evidence>
<evidence type="ECO:0000256" key="4">
    <source>
        <dbReference type="ARBA" id="ARBA00022553"/>
    </source>
</evidence>
<evidence type="ECO:0000256" key="2">
    <source>
        <dbReference type="ARBA" id="ARBA00012513"/>
    </source>
</evidence>
<evidence type="ECO:0000259" key="10">
    <source>
        <dbReference type="PROSITE" id="PS50151"/>
    </source>
</evidence>
<keyword evidence="3" id="KW-0723">Serine/threonine-protein kinase</keyword>
<dbReference type="PANTHER" id="PTHR46538">
    <property type="entry name" value="PROTEIN KINASE DOMAIN-CONTAINING PROTEIN"/>
    <property type="match status" value="1"/>
</dbReference>
<feature type="compositionally biased region" description="Polar residues" evidence="9">
    <location>
        <begin position="14"/>
        <end position="25"/>
    </location>
</feature>
<comment type="similarity">
    <text evidence="1">Belongs to the protein kinase superfamily. STE Ser/Thr protein kinase family. STE20 subfamily.</text>
</comment>
<dbReference type="EMBL" id="JANPWB010000010">
    <property type="protein sequence ID" value="KAJ1140695.1"/>
    <property type="molecule type" value="Genomic_DNA"/>
</dbReference>
<comment type="caution">
    <text evidence="11">The sequence shown here is derived from an EMBL/GenBank/DDBJ whole genome shotgun (WGS) entry which is preliminary data.</text>
</comment>